<sequence length="451" mass="52501">MAKTDYKKMVLEYLQNHSNEDISRIQLISECGISKSRLSEVLKSIKNDGYTIISPARSGLIKLETKDNQIILPTINDRDIRMWFIIFLLARFGKLSFRDLVLKSLKVKDYESDYSLKLNTKKVFDDNHLIKSLRSEMTDPYLDAPDIDVASNCISVTTLRKDLSVLRKLGLVSTKGSPKAKYELTRKATFIISVSTDSLFEFCQKYEEHITTTSELLPVKHAYKKIQNIISWDSDDHEQRRFGKLNQINQKQIDKFNDFISHPYKENRITIHSSYNGRERHDTISVGLLFYSVETGAFYALCKNHTQNRIEADRLDFVGHITDTDEVNSIFHSPDYYKIYDEMFAAGFEPNIHHVKILLQEFGNVIPRFKSLASIRKNASIRPINSPSDDCAYKFVYEDNIRGLDDFARFLRSFGYSVLAVEPQELKEKMMNTYNRTLEKYNHLEEKFLHE</sequence>
<dbReference type="Gene3D" id="1.10.10.10">
    <property type="entry name" value="Winged helix-like DNA-binding domain superfamily/Winged helix DNA-binding domain"/>
    <property type="match status" value="1"/>
</dbReference>
<dbReference type="AlphaFoldDB" id="A0A1M7T1K0"/>
<name>A0A1M7T1K0_9FIRM</name>
<accession>A0A1M7T1K0</accession>
<proteinExistence type="predicted"/>
<evidence type="ECO:0000313" key="1">
    <source>
        <dbReference type="EMBL" id="SHN64588.1"/>
    </source>
</evidence>
<organism evidence="1 2">
    <name type="scientific">Butyrivibrio hungatei DSM 14810</name>
    <dbReference type="NCBI Taxonomy" id="1121132"/>
    <lineage>
        <taxon>Bacteria</taxon>
        <taxon>Bacillati</taxon>
        <taxon>Bacillota</taxon>
        <taxon>Clostridia</taxon>
        <taxon>Lachnospirales</taxon>
        <taxon>Lachnospiraceae</taxon>
        <taxon>Butyrivibrio</taxon>
    </lineage>
</organism>
<dbReference type="InterPro" id="IPR036388">
    <property type="entry name" value="WH-like_DNA-bd_sf"/>
</dbReference>
<protein>
    <submittedName>
        <fullName evidence="1">Predicted DNA-binding transcriptional regulator YafY, contains an HTH and WYL domains</fullName>
    </submittedName>
</protein>
<dbReference type="EMBL" id="FRDH01000014">
    <property type="protein sequence ID" value="SHN64588.1"/>
    <property type="molecule type" value="Genomic_DNA"/>
</dbReference>
<gene>
    <name evidence="1" type="ORF">SAMN02745247_02821</name>
</gene>
<dbReference type="GO" id="GO:0003677">
    <property type="term" value="F:DNA binding"/>
    <property type="evidence" value="ECO:0007669"/>
    <property type="project" value="UniProtKB-KW"/>
</dbReference>
<dbReference type="RefSeq" id="WP_072705391.1">
    <property type="nucleotide sequence ID" value="NZ_FRDH01000014.1"/>
</dbReference>
<keyword evidence="1" id="KW-0238">DNA-binding</keyword>
<dbReference type="Proteomes" id="UP000184097">
    <property type="component" value="Unassembled WGS sequence"/>
</dbReference>
<evidence type="ECO:0000313" key="2">
    <source>
        <dbReference type="Proteomes" id="UP000184097"/>
    </source>
</evidence>
<reference evidence="1 2" key="1">
    <citation type="submission" date="2016-12" db="EMBL/GenBank/DDBJ databases">
        <authorList>
            <person name="Song W.-J."/>
            <person name="Kurnit D.M."/>
        </authorList>
    </citation>
    <scope>NUCLEOTIDE SEQUENCE [LARGE SCALE GENOMIC DNA]</scope>
    <source>
        <strain evidence="1 2">DSM 14810</strain>
    </source>
</reference>